<accession>A0A8S0YWU8</accession>
<evidence type="ECO:0000313" key="3">
    <source>
        <dbReference type="EMBL" id="CAB3223920.1"/>
    </source>
</evidence>
<dbReference type="EMBL" id="CADEBD010000171">
    <property type="protein sequence ID" value="CAB3223924.1"/>
    <property type="molecule type" value="Genomic_DNA"/>
</dbReference>
<evidence type="ECO:0000256" key="1">
    <source>
        <dbReference type="ARBA" id="ARBA00010790"/>
    </source>
</evidence>
<dbReference type="SUPFAM" id="SSF54373">
    <property type="entry name" value="FAD-linked reductases, C-terminal domain"/>
    <property type="match status" value="1"/>
</dbReference>
<comment type="similarity">
    <text evidence="1">Belongs to the GMC oxidoreductase family.</text>
</comment>
<dbReference type="GO" id="GO:0016614">
    <property type="term" value="F:oxidoreductase activity, acting on CH-OH group of donors"/>
    <property type="evidence" value="ECO:0007669"/>
    <property type="project" value="InterPro"/>
</dbReference>
<dbReference type="PANTHER" id="PTHR11552">
    <property type="entry name" value="GLUCOSE-METHANOL-CHOLINE GMC OXIDOREDUCTASE"/>
    <property type="match status" value="1"/>
</dbReference>
<dbReference type="InterPro" id="IPR012132">
    <property type="entry name" value="GMC_OxRdtase"/>
</dbReference>
<dbReference type="SUPFAM" id="SSF51905">
    <property type="entry name" value="FAD/NAD(P)-binding domain"/>
    <property type="match status" value="1"/>
</dbReference>
<dbReference type="EMBL" id="CADEBD010000171">
    <property type="protein sequence ID" value="CAB3223920.1"/>
    <property type="molecule type" value="Genomic_DNA"/>
</dbReference>
<dbReference type="InterPro" id="IPR036188">
    <property type="entry name" value="FAD/NAD-bd_sf"/>
</dbReference>
<dbReference type="InterPro" id="IPR007867">
    <property type="entry name" value="GMC_OxRtase_C"/>
</dbReference>
<proteinExistence type="inferred from homology"/>
<gene>
    <name evidence="3" type="ORF">APLA_LOCUS1625</name>
    <name evidence="4" type="ORF">APLA_LOCUS1627</name>
</gene>
<dbReference type="GO" id="GO:0050660">
    <property type="term" value="F:flavin adenine dinucleotide binding"/>
    <property type="evidence" value="ECO:0007669"/>
    <property type="project" value="InterPro"/>
</dbReference>
<evidence type="ECO:0000259" key="2">
    <source>
        <dbReference type="Pfam" id="PF05199"/>
    </source>
</evidence>
<dbReference type="PANTHER" id="PTHR11552:SF147">
    <property type="entry name" value="CHOLINE DEHYDROGENASE, MITOCHONDRIAL"/>
    <property type="match status" value="1"/>
</dbReference>
<protein>
    <recommendedName>
        <fullName evidence="2">Glucose-methanol-choline oxidoreductase C-terminal domain-containing protein</fullName>
    </recommendedName>
</protein>
<sequence length="95" mass="10559">MNVQECNKYDLDSKDYWRCISLNTVQTVYHPVGTCAMGSNIRVSVVDSRLRVHGVKNLRVIDASVMPTIVGANTNGPAMMIGERGAELLKEDYKN</sequence>
<dbReference type="Gene3D" id="3.30.560.10">
    <property type="entry name" value="Glucose Oxidase, domain 3"/>
    <property type="match status" value="1"/>
</dbReference>
<dbReference type="Pfam" id="PF05199">
    <property type="entry name" value="GMC_oxred_C"/>
    <property type="match status" value="1"/>
</dbReference>
<organism evidence="4 5">
    <name type="scientific">Arctia plantaginis</name>
    <name type="common">Wood tiger moth</name>
    <name type="synonym">Phalaena plantaginis</name>
    <dbReference type="NCBI Taxonomy" id="874455"/>
    <lineage>
        <taxon>Eukaryota</taxon>
        <taxon>Metazoa</taxon>
        <taxon>Ecdysozoa</taxon>
        <taxon>Arthropoda</taxon>
        <taxon>Hexapoda</taxon>
        <taxon>Insecta</taxon>
        <taxon>Pterygota</taxon>
        <taxon>Neoptera</taxon>
        <taxon>Endopterygota</taxon>
        <taxon>Lepidoptera</taxon>
        <taxon>Glossata</taxon>
        <taxon>Ditrysia</taxon>
        <taxon>Noctuoidea</taxon>
        <taxon>Erebidae</taxon>
        <taxon>Arctiinae</taxon>
        <taxon>Arctia</taxon>
    </lineage>
</organism>
<dbReference type="OrthoDB" id="68581at2759"/>
<dbReference type="AlphaFoldDB" id="A0A8S0YWU8"/>
<dbReference type="Proteomes" id="UP000494256">
    <property type="component" value="Unassembled WGS sequence"/>
</dbReference>
<evidence type="ECO:0000313" key="5">
    <source>
        <dbReference type="Proteomes" id="UP000494256"/>
    </source>
</evidence>
<dbReference type="Gene3D" id="3.50.50.60">
    <property type="entry name" value="FAD/NAD(P)-binding domain"/>
    <property type="match status" value="1"/>
</dbReference>
<name>A0A8S0YWU8_ARCPL</name>
<reference evidence="4 5" key="1">
    <citation type="submission" date="2020-04" db="EMBL/GenBank/DDBJ databases">
        <authorList>
            <person name="Wallbank WR R."/>
            <person name="Pardo Diaz C."/>
            <person name="Kozak K."/>
            <person name="Martin S."/>
            <person name="Jiggins C."/>
            <person name="Moest M."/>
            <person name="Warren A I."/>
            <person name="Byers J.R.P. K."/>
            <person name="Montejo-Kovacevich G."/>
            <person name="Yen C E."/>
        </authorList>
    </citation>
    <scope>NUCLEOTIDE SEQUENCE [LARGE SCALE GENOMIC DNA]</scope>
</reference>
<evidence type="ECO:0000313" key="4">
    <source>
        <dbReference type="EMBL" id="CAB3223924.1"/>
    </source>
</evidence>
<comment type="caution">
    <text evidence="4">The sequence shown here is derived from an EMBL/GenBank/DDBJ whole genome shotgun (WGS) entry which is preliminary data.</text>
</comment>
<feature type="domain" description="Glucose-methanol-choline oxidoreductase C-terminal" evidence="2">
    <location>
        <begin position="3"/>
        <end position="82"/>
    </location>
</feature>